<comment type="caution">
    <text evidence="1">The sequence shown here is derived from an EMBL/GenBank/DDBJ whole genome shotgun (WGS) entry which is preliminary data.</text>
</comment>
<organism evidence="1 2">
    <name type="scientific">Catellatospora coxensis</name>
    <dbReference type="NCBI Taxonomy" id="310354"/>
    <lineage>
        <taxon>Bacteria</taxon>
        <taxon>Bacillati</taxon>
        <taxon>Actinomycetota</taxon>
        <taxon>Actinomycetes</taxon>
        <taxon>Micromonosporales</taxon>
        <taxon>Micromonosporaceae</taxon>
        <taxon>Catellatospora</taxon>
    </lineage>
</organism>
<name>A0A8J3KQ95_9ACTN</name>
<keyword evidence="2" id="KW-1185">Reference proteome</keyword>
<evidence type="ECO:0000313" key="2">
    <source>
        <dbReference type="Proteomes" id="UP000630887"/>
    </source>
</evidence>
<protein>
    <submittedName>
        <fullName evidence="1">Uncharacterized protein</fullName>
    </submittedName>
</protein>
<proteinExistence type="predicted"/>
<dbReference type="RefSeq" id="WP_203688676.1">
    <property type="nucleotide sequence ID" value="NZ_BAAALC010000011.1"/>
</dbReference>
<evidence type="ECO:0000313" key="1">
    <source>
        <dbReference type="EMBL" id="GIG04117.1"/>
    </source>
</evidence>
<dbReference type="AlphaFoldDB" id="A0A8J3KQ95"/>
<sequence>MTERIYWNPLPMLATAEGAPFGKNPLGTLKVLPPMREIFRGTWETRNWRNVPGPFYGADTDTCETGRMDAPDLVLYDDDGGEFVYRQPTDPAEVYRLLLAATAETFCGYAADGDEHWTPAEVRQWWRDRDRVLEWIRHTRATWDGDHQDMLKGLAEFEQHMEYDLEDYLRRYSFWLDNRRPSRLGETLPDL</sequence>
<accession>A0A8J3KQ95</accession>
<gene>
    <name evidence="1" type="ORF">Cco03nite_08170</name>
</gene>
<dbReference type="Proteomes" id="UP000630887">
    <property type="component" value="Unassembled WGS sequence"/>
</dbReference>
<reference evidence="1 2" key="1">
    <citation type="submission" date="2021-01" db="EMBL/GenBank/DDBJ databases">
        <title>Whole genome shotgun sequence of Catellatospora coxensis NBRC 107359.</title>
        <authorList>
            <person name="Komaki H."/>
            <person name="Tamura T."/>
        </authorList>
    </citation>
    <scope>NUCLEOTIDE SEQUENCE [LARGE SCALE GENOMIC DNA]</scope>
    <source>
        <strain evidence="1 2">NBRC 107359</strain>
    </source>
</reference>
<dbReference type="EMBL" id="BONI01000005">
    <property type="protein sequence ID" value="GIG04117.1"/>
    <property type="molecule type" value="Genomic_DNA"/>
</dbReference>